<dbReference type="Pfam" id="PF02367">
    <property type="entry name" value="TsaE"/>
    <property type="match status" value="1"/>
</dbReference>
<dbReference type="InterPro" id="IPR027417">
    <property type="entry name" value="P-loop_NTPase"/>
</dbReference>
<dbReference type="InterPro" id="IPR003442">
    <property type="entry name" value="T6A_TsaE"/>
</dbReference>
<name>A0ABS9RER2_9FIRM</name>
<evidence type="ECO:0000313" key="12">
    <source>
        <dbReference type="Proteomes" id="UP001202402"/>
    </source>
</evidence>
<evidence type="ECO:0000256" key="7">
    <source>
        <dbReference type="ARBA" id="ARBA00022741"/>
    </source>
</evidence>
<protein>
    <recommendedName>
        <fullName evidence="3">tRNA threonylcarbamoyladenosine biosynthesis protein TsaE</fullName>
    </recommendedName>
    <alternativeName>
        <fullName evidence="10">t(6)A37 threonylcarbamoyladenosine biosynthesis protein TsaE</fullName>
    </alternativeName>
</protein>
<evidence type="ECO:0000256" key="4">
    <source>
        <dbReference type="ARBA" id="ARBA00022490"/>
    </source>
</evidence>
<dbReference type="PANTHER" id="PTHR33540:SF2">
    <property type="entry name" value="TRNA THREONYLCARBAMOYLADENOSINE BIOSYNTHESIS PROTEIN TSAE"/>
    <property type="match status" value="1"/>
</dbReference>
<dbReference type="NCBIfam" id="TIGR00150">
    <property type="entry name" value="T6A_YjeE"/>
    <property type="match status" value="1"/>
</dbReference>
<evidence type="ECO:0000256" key="8">
    <source>
        <dbReference type="ARBA" id="ARBA00022840"/>
    </source>
</evidence>
<reference evidence="11 12" key="1">
    <citation type="submission" date="2022-02" db="EMBL/GenBank/DDBJ databases">
        <title>Genome of Erysipelotrichaceae sp. nov. NSJ-176 isolated from human feces.</title>
        <authorList>
            <person name="Abdugheni R."/>
        </authorList>
    </citation>
    <scope>NUCLEOTIDE SEQUENCE [LARGE SCALE GENOMIC DNA]</scope>
    <source>
        <strain evidence="11 12">NSJ-176</strain>
    </source>
</reference>
<evidence type="ECO:0000256" key="10">
    <source>
        <dbReference type="ARBA" id="ARBA00032441"/>
    </source>
</evidence>
<keyword evidence="6" id="KW-0479">Metal-binding</keyword>
<comment type="caution">
    <text evidence="11">The sequence shown here is derived from an EMBL/GenBank/DDBJ whole genome shotgun (WGS) entry which is preliminary data.</text>
</comment>
<dbReference type="Gene3D" id="3.40.50.300">
    <property type="entry name" value="P-loop containing nucleotide triphosphate hydrolases"/>
    <property type="match status" value="1"/>
</dbReference>
<sequence>MKEIVVHSLDETAALGEKLGALLFPGSLITLTGDLGAGKTTLTKSIGKAIGVKKVINSPTFTILKTYNGTMPLYHIDAYRLEGISQDLGFEEVFDADGVCVVEWPGFIEEQLPKQRLEIEIHHSGEEERTFMFKAVGEAYEKIVREL</sequence>
<dbReference type="PANTHER" id="PTHR33540">
    <property type="entry name" value="TRNA THREONYLCARBAMOYLADENOSINE BIOSYNTHESIS PROTEIN TSAE"/>
    <property type="match status" value="1"/>
</dbReference>
<keyword evidence="5" id="KW-0819">tRNA processing</keyword>
<evidence type="ECO:0000313" key="11">
    <source>
        <dbReference type="EMBL" id="MCH4287683.1"/>
    </source>
</evidence>
<dbReference type="RefSeq" id="WP_117536686.1">
    <property type="nucleotide sequence ID" value="NZ_JAKVPQ010000034.1"/>
</dbReference>
<comment type="subcellular location">
    <subcellularLocation>
        <location evidence="1">Cytoplasm</location>
    </subcellularLocation>
</comment>
<evidence type="ECO:0000256" key="3">
    <source>
        <dbReference type="ARBA" id="ARBA00019010"/>
    </source>
</evidence>
<keyword evidence="8" id="KW-0067">ATP-binding</keyword>
<evidence type="ECO:0000256" key="6">
    <source>
        <dbReference type="ARBA" id="ARBA00022723"/>
    </source>
</evidence>
<gene>
    <name evidence="11" type="primary">tsaE</name>
    <name evidence="11" type="ORF">LQE99_21415</name>
</gene>
<evidence type="ECO:0000256" key="5">
    <source>
        <dbReference type="ARBA" id="ARBA00022694"/>
    </source>
</evidence>
<dbReference type="EMBL" id="JAKVPQ010000034">
    <property type="protein sequence ID" value="MCH4287683.1"/>
    <property type="molecule type" value="Genomic_DNA"/>
</dbReference>
<keyword evidence="12" id="KW-1185">Reference proteome</keyword>
<keyword evidence="4" id="KW-0963">Cytoplasm</keyword>
<dbReference type="Proteomes" id="UP001202402">
    <property type="component" value="Unassembled WGS sequence"/>
</dbReference>
<proteinExistence type="inferred from homology"/>
<dbReference type="SUPFAM" id="SSF52540">
    <property type="entry name" value="P-loop containing nucleoside triphosphate hydrolases"/>
    <property type="match status" value="1"/>
</dbReference>
<accession>A0ABS9RER2</accession>
<evidence type="ECO:0000256" key="9">
    <source>
        <dbReference type="ARBA" id="ARBA00022842"/>
    </source>
</evidence>
<keyword evidence="9" id="KW-0460">Magnesium</keyword>
<evidence type="ECO:0000256" key="2">
    <source>
        <dbReference type="ARBA" id="ARBA00007599"/>
    </source>
</evidence>
<evidence type="ECO:0000256" key="1">
    <source>
        <dbReference type="ARBA" id="ARBA00004496"/>
    </source>
</evidence>
<comment type="similarity">
    <text evidence="2">Belongs to the TsaE family.</text>
</comment>
<organism evidence="11 12">
    <name type="scientific">Amedibacillus hominis</name>
    <dbReference type="NCBI Taxonomy" id="2897776"/>
    <lineage>
        <taxon>Bacteria</taxon>
        <taxon>Bacillati</taxon>
        <taxon>Bacillota</taxon>
        <taxon>Erysipelotrichia</taxon>
        <taxon>Erysipelotrichales</taxon>
        <taxon>Erysipelotrichaceae</taxon>
        <taxon>Amedibacillus</taxon>
    </lineage>
</organism>
<keyword evidence="7" id="KW-0547">Nucleotide-binding</keyword>